<evidence type="ECO:0000313" key="14">
    <source>
        <dbReference type="Proteomes" id="UP000193467"/>
    </source>
</evidence>
<evidence type="ECO:0000259" key="12">
    <source>
        <dbReference type="SMART" id="SM00829"/>
    </source>
</evidence>
<dbReference type="PROSITE" id="PS00059">
    <property type="entry name" value="ADH_ZINC"/>
    <property type="match status" value="1"/>
</dbReference>
<accession>A0A1Y2G1H6</accession>
<proteinExistence type="inferred from homology"/>
<keyword evidence="6" id="KW-0560">Oxidoreductase</keyword>
<feature type="domain" description="Enoyl reductase (ER)" evidence="12">
    <location>
        <begin position="61"/>
        <end position="399"/>
    </location>
</feature>
<dbReference type="PANTHER" id="PTHR43161">
    <property type="entry name" value="SORBITOL DEHYDROGENASE"/>
    <property type="match status" value="1"/>
</dbReference>
<dbReference type="InterPro" id="IPR002328">
    <property type="entry name" value="ADH_Zn_CS"/>
</dbReference>
<evidence type="ECO:0000256" key="1">
    <source>
        <dbReference type="ARBA" id="ARBA00001947"/>
    </source>
</evidence>
<evidence type="ECO:0000256" key="4">
    <source>
        <dbReference type="ARBA" id="ARBA00022723"/>
    </source>
</evidence>
<dbReference type="GO" id="GO:0003939">
    <property type="term" value="F:L-iditol 2-dehydrogenase (NAD+) activity"/>
    <property type="evidence" value="ECO:0007669"/>
    <property type="project" value="TreeGrafter"/>
</dbReference>
<dbReference type="SMART" id="SM00829">
    <property type="entry name" value="PKS_ER"/>
    <property type="match status" value="1"/>
</dbReference>
<reference evidence="13 14" key="1">
    <citation type="submission" date="2016-07" db="EMBL/GenBank/DDBJ databases">
        <title>Pervasive Adenine N6-methylation of Active Genes in Fungi.</title>
        <authorList>
            <consortium name="DOE Joint Genome Institute"/>
            <person name="Mondo S.J."/>
            <person name="Dannebaum R.O."/>
            <person name="Kuo R.C."/>
            <person name="Labutti K."/>
            <person name="Haridas S."/>
            <person name="Kuo A."/>
            <person name="Salamov A."/>
            <person name="Ahrendt S.R."/>
            <person name="Lipzen A."/>
            <person name="Sullivan W."/>
            <person name="Andreopoulos W.B."/>
            <person name="Clum A."/>
            <person name="Lindquist E."/>
            <person name="Daum C."/>
            <person name="Ramamoorthy G.K."/>
            <person name="Gryganskyi A."/>
            <person name="Culley D."/>
            <person name="Magnuson J.K."/>
            <person name="James T.Y."/>
            <person name="O'Malley M.A."/>
            <person name="Stajich J.E."/>
            <person name="Spatafora J.W."/>
            <person name="Visel A."/>
            <person name="Grigoriev I.V."/>
        </authorList>
    </citation>
    <scope>NUCLEOTIDE SEQUENCE [LARGE SCALE GENOMIC DNA]</scope>
    <source>
        <strain evidence="13 14">62-1032</strain>
    </source>
</reference>
<dbReference type="InterPro" id="IPR045306">
    <property type="entry name" value="SDH-like"/>
</dbReference>
<dbReference type="EMBL" id="MCGR01000005">
    <property type="protein sequence ID" value="ORY89812.1"/>
    <property type="molecule type" value="Genomic_DNA"/>
</dbReference>
<evidence type="ECO:0000256" key="11">
    <source>
        <dbReference type="RuleBase" id="RU361277"/>
    </source>
</evidence>
<comment type="subunit">
    <text evidence="3">Homotetramer.</text>
</comment>
<dbReference type="InterPro" id="IPR020843">
    <property type="entry name" value="ER"/>
</dbReference>
<dbReference type="InParanoid" id="A0A1Y2G1H6"/>
<evidence type="ECO:0000256" key="5">
    <source>
        <dbReference type="ARBA" id="ARBA00022833"/>
    </source>
</evidence>
<dbReference type="SUPFAM" id="SSF51735">
    <property type="entry name" value="NAD(P)-binding Rossmann-fold domains"/>
    <property type="match status" value="1"/>
</dbReference>
<sequence>MPSIIAEPVIPATNGHPLKAQKEELVTPELSHALALGGVKAEANSTFQRGEKPNVALWVRKDNSIYMREIPYPTCAPDACVVHIKATGICGSEIHFWKTGRIGDCKVDHDLVLGHESAGIILEVGSNVTNFKAGDRVSVEPGVACFECKQCISGRYNLCPKVAFSGTPPTHGTMSRYVAHPARFLHKIPETMTYAEGALVEPLSVAAGAVARASPKLGQPVLVCGAGPIGLAAALCARAAGAHPVCITDLDEHRLAQAKSFGFEHTVKVDLKWTREEFGQVIRDKMGEGCHPEIAFECTGAQSSIAGSIYALIDGGTLLQVGCGKPEIELPIMAMSFREVSIVTSFRYKQTWPVVIRLLNDKVFGDATQLITHSFKLEESLEAFQTCVTASERSIKVQILDD</sequence>
<dbReference type="PANTHER" id="PTHR43161:SF12">
    <property type="entry name" value="L-ARABINITOL 4-DEHYDROGENASE"/>
    <property type="match status" value="1"/>
</dbReference>
<dbReference type="FunFam" id="3.40.50.720:FF:000068">
    <property type="entry name" value="Sorbitol dehydrogenase"/>
    <property type="match status" value="1"/>
</dbReference>
<dbReference type="Gene3D" id="3.40.50.720">
    <property type="entry name" value="NAD(P)-binding Rossmann-like Domain"/>
    <property type="match status" value="1"/>
</dbReference>
<dbReference type="STRING" id="106004.A0A1Y2G1H6"/>
<dbReference type="GO" id="GO:0050019">
    <property type="term" value="F:L-arabinitol 4-dehydrogenase activity"/>
    <property type="evidence" value="ECO:0007669"/>
    <property type="project" value="UniProtKB-EC"/>
</dbReference>
<keyword evidence="7" id="KW-0520">NAD</keyword>
<dbReference type="GO" id="GO:0006062">
    <property type="term" value="P:sorbitol catabolic process"/>
    <property type="evidence" value="ECO:0007669"/>
    <property type="project" value="TreeGrafter"/>
</dbReference>
<dbReference type="Proteomes" id="UP000193467">
    <property type="component" value="Unassembled WGS sequence"/>
</dbReference>
<keyword evidence="5 11" id="KW-0862">Zinc</keyword>
<dbReference type="Gene3D" id="3.90.180.10">
    <property type="entry name" value="Medium-chain alcohol dehydrogenases, catalytic domain"/>
    <property type="match status" value="1"/>
</dbReference>
<evidence type="ECO:0000256" key="6">
    <source>
        <dbReference type="ARBA" id="ARBA00023002"/>
    </source>
</evidence>
<evidence type="ECO:0000256" key="2">
    <source>
        <dbReference type="ARBA" id="ARBA00008072"/>
    </source>
</evidence>
<dbReference type="Pfam" id="PF00107">
    <property type="entry name" value="ADH_zinc_N"/>
    <property type="match status" value="1"/>
</dbReference>
<dbReference type="GO" id="GO:0008270">
    <property type="term" value="F:zinc ion binding"/>
    <property type="evidence" value="ECO:0007669"/>
    <property type="project" value="InterPro"/>
</dbReference>
<evidence type="ECO:0000256" key="8">
    <source>
        <dbReference type="ARBA" id="ARBA00038954"/>
    </source>
</evidence>
<evidence type="ECO:0000313" key="13">
    <source>
        <dbReference type="EMBL" id="ORY89812.1"/>
    </source>
</evidence>
<dbReference type="OrthoDB" id="2148442at2759"/>
<dbReference type="InterPro" id="IPR013154">
    <property type="entry name" value="ADH-like_N"/>
</dbReference>
<gene>
    <name evidence="13" type="ORF">BCR35DRAFT_287857</name>
</gene>
<comment type="catalytic activity">
    <reaction evidence="10">
        <text>L-arabinitol + NAD(+) = L-xylulose + NADH + H(+)</text>
        <dbReference type="Rhea" id="RHEA:16381"/>
        <dbReference type="ChEBI" id="CHEBI:15378"/>
        <dbReference type="ChEBI" id="CHEBI:17399"/>
        <dbReference type="ChEBI" id="CHEBI:18403"/>
        <dbReference type="ChEBI" id="CHEBI:57540"/>
        <dbReference type="ChEBI" id="CHEBI:57945"/>
        <dbReference type="EC" id="1.1.1.12"/>
    </reaction>
</comment>
<dbReference type="AlphaFoldDB" id="A0A1Y2G1H6"/>
<dbReference type="InterPro" id="IPR036291">
    <property type="entry name" value="NAD(P)-bd_dom_sf"/>
</dbReference>
<comment type="similarity">
    <text evidence="2 11">Belongs to the zinc-containing alcohol dehydrogenase family.</text>
</comment>
<keyword evidence="4 11" id="KW-0479">Metal-binding</keyword>
<evidence type="ECO:0000256" key="3">
    <source>
        <dbReference type="ARBA" id="ARBA00011881"/>
    </source>
</evidence>
<dbReference type="EC" id="1.1.1.12" evidence="8"/>
<dbReference type="InterPro" id="IPR011032">
    <property type="entry name" value="GroES-like_sf"/>
</dbReference>
<dbReference type="Pfam" id="PF08240">
    <property type="entry name" value="ADH_N"/>
    <property type="match status" value="1"/>
</dbReference>
<name>A0A1Y2G1H6_9BASI</name>
<dbReference type="SUPFAM" id="SSF50129">
    <property type="entry name" value="GroES-like"/>
    <property type="match status" value="1"/>
</dbReference>
<protein>
    <recommendedName>
        <fullName evidence="9">L-arabinitol 4-dehydrogenase</fullName>
        <ecNumber evidence="8">1.1.1.12</ecNumber>
    </recommendedName>
</protein>
<dbReference type="InterPro" id="IPR013149">
    <property type="entry name" value="ADH-like_C"/>
</dbReference>
<evidence type="ECO:0000256" key="9">
    <source>
        <dbReference type="ARBA" id="ARBA00039783"/>
    </source>
</evidence>
<dbReference type="CDD" id="cd05285">
    <property type="entry name" value="sorbitol_DH"/>
    <property type="match status" value="1"/>
</dbReference>
<organism evidence="13 14">
    <name type="scientific">Leucosporidium creatinivorum</name>
    <dbReference type="NCBI Taxonomy" id="106004"/>
    <lineage>
        <taxon>Eukaryota</taxon>
        <taxon>Fungi</taxon>
        <taxon>Dikarya</taxon>
        <taxon>Basidiomycota</taxon>
        <taxon>Pucciniomycotina</taxon>
        <taxon>Microbotryomycetes</taxon>
        <taxon>Leucosporidiales</taxon>
        <taxon>Leucosporidium</taxon>
    </lineage>
</organism>
<comment type="cofactor">
    <cofactor evidence="1 11">
        <name>Zn(2+)</name>
        <dbReference type="ChEBI" id="CHEBI:29105"/>
    </cofactor>
</comment>
<keyword evidence="14" id="KW-1185">Reference proteome</keyword>
<evidence type="ECO:0000256" key="7">
    <source>
        <dbReference type="ARBA" id="ARBA00023027"/>
    </source>
</evidence>
<comment type="caution">
    <text evidence="13">The sequence shown here is derived from an EMBL/GenBank/DDBJ whole genome shotgun (WGS) entry which is preliminary data.</text>
</comment>
<evidence type="ECO:0000256" key="10">
    <source>
        <dbReference type="ARBA" id="ARBA00049317"/>
    </source>
</evidence>